<evidence type="ECO:0000259" key="4">
    <source>
        <dbReference type="Pfam" id="PF00582"/>
    </source>
</evidence>
<dbReference type="Gene3D" id="3.40.50.620">
    <property type="entry name" value="HUPs"/>
    <property type="match status" value="2"/>
</dbReference>
<name>A0A0A0BZT8_9CELL</name>
<dbReference type="Proteomes" id="UP000054314">
    <property type="component" value="Unassembled WGS sequence"/>
</dbReference>
<keyword evidence="6" id="KW-1185">Reference proteome</keyword>
<feature type="domain" description="UspA" evidence="4">
    <location>
        <begin position="2"/>
        <end position="132"/>
    </location>
</feature>
<feature type="domain" description="UspA" evidence="4">
    <location>
        <begin position="142"/>
        <end position="277"/>
    </location>
</feature>
<comment type="similarity">
    <text evidence="1">Belongs to the universal stress protein A family.</text>
</comment>
<dbReference type="InterPro" id="IPR006016">
    <property type="entry name" value="UspA"/>
</dbReference>
<dbReference type="InterPro" id="IPR006015">
    <property type="entry name" value="Universal_stress_UspA"/>
</dbReference>
<proteinExistence type="inferred from homology"/>
<sequence length="279" mass="29459">MTTVVVGTEGTASSDAAVLWAARTAHDRGAELLVVHATGLSGSGLHEYEDATEQAARSLLDAEVARIREHVPVVPRTVVDHRRPGRALCDRSQDAALLVVGSHPHNALERVFSGSLSYQVAAGARCPVVVVPALPAREASDVVVGVDGSADSLAAVRLAAAEAHRTGGELHVVMAWEQPATYVPVQYLSGGYDEQMLEHEKVALAESVAGLAEDYPDLVVHRELVQGRPAPVLLERARGARLLVVGTHGRQGVARMLLGSVAHTLVLHATCPVAVVRIR</sequence>
<keyword evidence="3" id="KW-0067">ATP-binding</keyword>
<dbReference type="EMBL" id="AXCZ01000059">
    <property type="protein sequence ID" value="KGM13192.1"/>
    <property type="molecule type" value="Genomic_DNA"/>
</dbReference>
<evidence type="ECO:0000256" key="2">
    <source>
        <dbReference type="ARBA" id="ARBA00022741"/>
    </source>
</evidence>
<dbReference type="AlphaFoldDB" id="A0A0A0BZT8"/>
<accession>A0A0A0BZT8</accession>
<dbReference type="GO" id="GO:0005524">
    <property type="term" value="F:ATP binding"/>
    <property type="evidence" value="ECO:0007669"/>
    <property type="project" value="UniProtKB-KW"/>
</dbReference>
<evidence type="ECO:0000313" key="5">
    <source>
        <dbReference type="EMBL" id="KGM13192.1"/>
    </source>
</evidence>
<dbReference type="SUPFAM" id="SSF52402">
    <property type="entry name" value="Adenine nucleotide alpha hydrolases-like"/>
    <property type="match status" value="2"/>
</dbReference>
<gene>
    <name evidence="5" type="ORF">N869_15690</name>
</gene>
<dbReference type="InterPro" id="IPR014729">
    <property type="entry name" value="Rossmann-like_a/b/a_fold"/>
</dbReference>
<dbReference type="CDD" id="cd00293">
    <property type="entry name" value="USP-like"/>
    <property type="match status" value="1"/>
</dbReference>
<evidence type="ECO:0000256" key="1">
    <source>
        <dbReference type="ARBA" id="ARBA00008791"/>
    </source>
</evidence>
<dbReference type="PANTHER" id="PTHR46268:SF27">
    <property type="entry name" value="UNIVERSAL STRESS PROTEIN RV2623"/>
    <property type="match status" value="1"/>
</dbReference>
<dbReference type="PANTHER" id="PTHR46268">
    <property type="entry name" value="STRESS RESPONSE PROTEIN NHAX"/>
    <property type="match status" value="1"/>
</dbReference>
<dbReference type="RefSeq" id="WP_035059765.1">
    <property type="nucleotide sequence ID" value="NZ_AXCZ01000059.1"/>
</dbReference>
<dbReference type="PRINTS" id="PR01438">
    <property type="entry name" value="UNVRSLSTRESS"/>
</dbReference>
<keyword evidence="2" id="KW-0547">Nucleotide-binding</keyword>
<evidence type="ECO:0000256" key="3">
    <source>
        <dbReference type="ARBA" id="ARBA00022840"/>
    </source>
</evidence>
<protein>
    <submittedName>
        <fullName evidence="5">Universal stress protein UspA</fullName>
    </submittedName>
</protein>
<dbReference type="Pfam" id="PF00582">
    <property type="entry name" value="Usp"/>
    <property type="match status" value="2"/>
</dbReference>
<dbReference type="OrthoDB" id="4931198at2"/>
<reference evidence="5 6" key="1">
    <citation type="submission" date="2013-08" db="EMBL/GenBank/DDBJ databases">
        <title>Genome sequencing of Cellulomonas bogoriensis 69B4.</title>
        <authorList>
            <person name="Chen F."/>
            <person name="Li Y."/>
            <person name="Wang G."/>
        </authorList>
    </citation>
    <scope>NUCLEOTIDE SEQUENCE [LARGE SCALE GENOMIC DNA]</scope>
    <source>
        <strain evidence="5 6">69B4</strain>
    </source>
</reference>
<evidence type="ECO:0000313" key="6">
    <source>
        <dbReference type="Proteomes" id="UP000054314"/>
    </source>
</evidence>
<comment type="caution">
    <text evidence="5">The sequence shown here is derived from an EMBL/GenBank/DDBJ whole genome shotgun (WGS) entry which is preliminary data.</text>
</comment>
<organism evidence="5 6">
    <name type="scientific">Cellulomonas bogoriensis 69B4 = DSM 16987</name>
    <dbReference type="NCBI Taxonomy" id="1386082"/>
    <lineage>
        <taxon>Bacteria</taxon>
        <taxon>Bacillati</taxon>
        <taxon>Actinomycetota</taxon>
        <taxon>Actinomycetes</taxon>
        <taxon>Micrococcales</taxon>
        <taxon>Cellulomonadaceae</taxon>
        <taxon>Cellulomonas</taxon>
    </lineage>
</organism>